<reference evidence="3 4" key="1">
    <citation type="submission" date="2019-06" db="EMBL/GenBank/DDBJ databases">
        <title>Genomic Encyclopedia of Type Strains, Phase IV (KMG-V): Genome sequencing to study the core and pangenomes of soil and plant-associated prokaryotes.</title>
        <authorList>
            <person name="Whitman W."/>
        </authorList>
    </citation>
    <scope>NUCLEOTIDE SEQUENCE [LARGE SCALE GENOMIC DNA]</scope>
    <source>
        <strain evidence="3 4">BR 10355</strain>
    </source>
</reference>
<name>A0A560MHC2_9BRAD</name>
<gene>
    <name evidence="3" type="ORF">FBZ93_10138</name>
</gene>
<dbReference type="AlphaFoldDB" id="A0A560MHC2"/>
<evidence type="ECO:0000313" key="4">
    <source>
        <dbReference type="Proteomes" id="UP000321304"/>
    </source>
</evidence>
<feature type="region of interest" description="Disordered" evidence="1">
    <location>
        <begin position="99"/>
        <end position="151"/>
    </location>
</feature>
<sequence length="151" mass="16005">MKLARAVAVWIAPCVLAATANAQSCLTGPIKTKDDTLQTWTVVNRCGAPVTLRYSLAGPLGKEPRSAIVSACSRQRIVQTFATDQVDFLDTAYGPGWEKTCPSLDDEVRPKTRPAKSTNETDQIPFPSISPPPLAGPKPIGPPGGKPIPKG</sequence>
<dbReference type="RefSeq" id="WP_146983980.1">
    <property type="nucleotide sequence ID" value="NZ_VITY01000001.1"/>
</dbReference>
<feature type="compositionally biased region" description="Pro residues" evidence="1">
    <location>
        <begin position="128"/>
        <end position="151"/>
    </location>
</feature>
<keyword evidence="2" id="KW-0732">Signal</keyword>
<proteinExistence type="predicted"/>
<dbReference type="OrthoDB" id="8235637at2"/>
<feature type="chain" id="PRO_5022065684" evidence="2">
    <location>
        <begin position="23"/>
        <end position="151"/>
    </location>
</feature>
<evidence type="ECO:0000256" key="2">
    <source>
        <dbReference type="SAM" id="SignalP"/>
    </source>
</evidence>
<evidence type="ECO:0000256" key="1">
    <source>
        <dbReference type="SAM" id="MobiDB-lite"/>
    </source>
</evidence>
<dbReference type="Proteomes" id="UP000321304">
    <property type="component" value="Unassembled WGS sequence"/>
</dbReference>
<protein>
    <submittedName>
        <fullName evidence="3">Uncharacterized protein</fullName>
    </submittedName>
</protein>
<accession>A0A560MHC2</accession>
<evidence type="ECO:0000313" key="3">
    <source>
        <dbReference type="EMBL" id="TWC06750.1"/>
    </source>
</evidence>
<organism evidence="3 4">
    <name type="scientific">Bradyrhizobium macuxiense</name>
    <dbReference type="NCBI Taxonomy" id="1755647"/>
    <lineage>
        <taxon>Bacteria</taxon>
        <taxon>Pseudomonadati</taxon>
        <taxon>Pseudomonadota</taxon>
        <taxon>Alphaproteobacteria</taxon>
        <taxon>Hyphomicrobiales</taxon>
        <taxon>Nitrobacteraceae</taxon>
        <taxon>Bradyrhizobium</taxon>
    </lineage>
</organism>
<feature type="signal peptide" evidence="2">
    <location>
        <begin position="1"/>
        <end position="22"/>
    </location>
</feature>
<keyword evidence="4" id="KW-1185">Reference proteome</keyword>
<comment type="caution">
    <text evidence="3">The sequence shown here is derived from an EMBL/GenBank/DDBJ whole genome shotgun (WGS) entry which is preliminary data.</text>
</comment>
<dbReference type="EMBL" id="VITY01000001">
    <property type="protein sequence ID" value="TWC06750.1"/>
    <property type="molecule type" value="Genomic_DNA"/>
</dbReference>